<name>A0ABW4ZCL7_9BACT</name>
<dbReference type="RefSeq" id="WP_377088765.1">
    <property type="nucleotide sequence ID" value="NZ_JBHSJL010000014.1"/>
</dbReference>
<sequence>MSTRALLIGLLAMLVLVGGFIGWTVHSSEDVSSKAPLAEKPRPSARASVSRPPKLVVSDRLKALADDGKRDHLRLEIARSIDTDLNEAEIDYLFGILKRDPAHHAREDWWVVMNEIMEQMRKKNVAPARYSQELLSLMNDPGQPEVVRDYCAQHLALWVTPQNGGGHGVAQEECRQVLDALAALIVDPSLAHSSIPGTAMMALTAADKTIAAELIDPAWQKVDPVMSSMLEGKTPAPLALKTTIIQSLALQGSAKHLPLIQQMARDHAIDPSLRLSSIAALGVYAAPEDRAYLTELAESSTKFRYAAQAALKKINQ</sequence>
<dbReference type="Proteomes" id="UP001597389">
    <property type="component" value="Unassembled WGS sequence"/>
</dbReference>
<keyword evidence="3" id="KW-1185">Reference proteome</keyword>
<feature type="region of interest" description="Disordered" evidence="1">
    <location>
        <begin position="32"/>
        <end position="52"/>
    </location>
</feature>
<comment type="caution">
    <text evidence="2">The sequence shown here is derived from an EMBL/GenBank/DDBJ whole genome shotgun (WGS) entry which is preliminary data.</text>
</comment>
<gene>
    <name evidence="2" type="ORF">ACFSW8_10865</name>
</gene>
<accession>A0ABW4ZCL7</accession>
<reference evidence="3" key="1">
    <citation type="journal article" date="2019" name="Int. J. Syst. Evol. Microbiol.">
        <title>The Global Catalogue of Microorganisms (GCM) 10K type strain sequencing project: providing services to taxonomists for standard genome sequencing and annotation.</title>
        <authorList>
            <consortium name="The Broad Institute Genomics Platform"/>
            <consortium name="The Broad Institute Genome Sequencing Center for Infectious Disease"/>
            <person name="Wu L."/>
            <person name="Ma J."/>
        </authorList>
    </citation>
    <scope>NUCLEOTIDE SEQUENCE [LARGE SCALE GENOMIC DNA]</scope>
    <source>
        <strain evidence="3">CCUG 57942</strain>
    </source>
</reference>
<organism evidence="2 3">
    <name type="scientific">Rubritalea tangerina</name>
    <dbReference type="NCBI Taxonomy" id="430798"/>
    <lineage>
        <taxon>Bacteria</taxon>
        <taxon>Pseudomonadati</taxon>
        <taxon>Verrucomicrobiota</taxon>
        <taxon>Verrucomicrobiia</taxon>
        <taxon>Verrucomicrobiales</taxon>
        <taxon>Rubritaleaceae</taxon>
        <taxon>Rubritalea</taxon>
    </lineage>
</organism>
<protein>
    <submittedName>
        <fullName evidence="2">HEAT repeat domain-containing protein</fullName>
    </submittedName>
</protein>
<feature type="compositionally biased region" description="Basic and acidic residues" evidence="1">
    <location>
        <begin position="32"/>
        <end position="42"/>
    </location>
</feature>
<proteinExistence type="predicted"/>
<dbReference type="EMBL" id="JBHUJB010000045">
    <property type="protein sequence ID" value="MFD2159402.1"/>
    <property type="molecule type" value="Genomic_DNA"/>
</dbReference>
<evidence type="ECO:0000313" key="2">
    <source>
        <dbReference type="EMBL" id="MFD2159402.1"/>
    </source>
</evidence>
<evidence type="ECO:0000313" key="3">
    <source>
        <dbReference type="Proteomes" id="UP001597389"/>
    </source>
</evidence>
<evidence type="ECO:0000256" key="1">
    <source>
        <dbReference type="SAM" id="MobiDB-lite"/>
    </source>
</evidence>